<proteinExistence type="predicted"/>
<dbReference type="Proteomes" id="UP000284403">
    <property type="component" value="Unassembled WGS sequence"/>
</dbReference>
<accession>A0A422PFM6</accession>
<dbReference type="InterPro" id="IPR009091">
    <property type="entry name" value="RCC1/BLIP-II"/>
</dbReference>
<feature type="compositionally biased region" description="Polar residues" evidence="2">
    <location>
        <begin position="121"/>
        <end position="133"/>
    </location>
</feature>
<dbReference type="InterPro" id="IPR051553">
    <property type="entry name" value="Ran_GTPase-activating"/>
</dbReference>
<dbReference type="PANTHER" id="PTHR45982:SF1">
    <property type="entry name" value="REGULATOR OF CHROMOSOME CONDENSATION"/>
    <property type="match status" value="1"/>
</dbReference>
<evidence type="ECO:0000256" key="1">
    <source>
        <dbReference type="PROSITE-ProRule" id="PRU00235"/>
    </source>
</evidence>
<organism evidence="3 4">
    <name type="scientific">Trypanosoma conorhini</name>
    <dbReference type="NCBI Taxonomy" id="83891"/>
    <lineage>
        <taxon>Eukaryota</taxon>
        <taxon>Discoba</taxon>
        <taxon>Euglenozoa</taxon>
        <taxon>Kinetoplastea</taxon>
        <taxon>Metakinetoplastina</taxon>
        <taxon>Trypanosomatida</taxon>
        <taxon>Trypanosomatidae</taxon>
        <taxon>Trypanosoma</taxon>
    </lineage>
</organism>
<evidence type="ECO:0000313" key="4">
    <source>
        <dbReference type="Proteomes" id="UP000284403"/>
    </source>
</evidence>
<evidence type="ECO:0000256" key="2">
    <source>
        <dbReference type="SAM" id="MobiDB-lite"/>
    </source>
</evidence>
<dbReference type="PANTHER" id="PTHR45982">
    <property type="entry name" value="REGULATOR OF CHROMOSOME CONDENSATION"/>
    <property type="match status" value="1"/>
</dbReference>
<dbReference type="GO" id="GO:0005737">
    <property type="term" value="C:cytoplasm"/>
    <property type="evidence" value="ECO:0007669"/>
    <property type="project" value="TreeGrafter"/>
</dbReference>
<protein>
    <submittedName>
        <fullName evidence="3">Uncharacterized protein</fullName>
    </submittedName>
</protein>
<keyword evidence="4" id="KW-1185">Reference proteome</keyword>
<name>A0A422PFM6_9TRYP</name>
<dbReference type="PROSITE" id="PS50012">
    <property type="entry name" value="RCC1_3"/>
    <property type="match status" value="1"/>
</dbReference>
<dbReference type="Pfam" id="PF00415">
    <property type="entry name" value="RCC1"/>
    <property type="match status" value="1"/>
</dbReference>
<dbReference type="GeneID" id="40318814"/>
<dbReference type="EMBL" id="MKKU01000290">
    <property type="protein sequence ID" value="RNF16520.1"/>
    <property type="molecule type" value="Genomic_DNA"/>
</dbReference>
<dbReference type="OrthoDB" id="240432at2759"/>
<feature type="compositionally biased region" description="Basic and acidic residues" evidence="2">
    <location>
        <begin position="105"/>
        <end position="118"/>
    </location>
</feature>
<sequence length="513" mass="55406">MLRRLHTRIVGMGSVCGMAPSPPAEVFLKTLPPPEEVDHAKYRRFEREERERQQPARMHFPLVAPEPFYDIRCGAAGHRHVALMTREGNLITFGDNRHGQTAAPRQDRPQRPRQHEAEAQNAHSRTLGGKSQVSDPGWAPLYIDLNGAFSSGRQSVSCGSNYTLVYQPGGRRVIAFGNNHVGQLGVGHKSQIDGEKGFAAWNPTDTWWGDGGGLIRGIVCGFNHTVLQLTCGSLLSFGSNTWGELGIGSTVSPMQPTRLRYFESKGIEIAKVAAGNSFSLFLSSEGRVYGCGATNAGQLPPNEFEPVPVPLTRSFQHGAHSGGAKLIRIKDIACVGSMAVFLSSKNELLVQGALPDYGFQISAPRFEMVNQQPALDYFRSRLPTAVAAPWGDGGFDVDRLVQGPSTLLVIYRNGCVAGLGANTEGQLQSIRKSWKGKEVNLARAFAADELFPVLVPAKAPAGEEGGGAAPWLTSGSGFTLLFDNDEVYAAGEEARPIELPPPSAAKREKRAPR</sequence>
<dbReference type="SUPFAM" id="SSF50985">
    <property type="entry name" value="RCC1/BLIP-II"/>
    <property type="match status" value="1"/>
</dbReference>
<evidence type="ECO:0000313" key="3">
    <source>
        <dbReference type="EMBL" id="RNF16520.1"/>
    </source>
</evidence>
<feature type="region of interest" description="Disordered" evidence="2">
    <location>
        <begin position="492"/>
        <end position="513"/>
    </location>
</feature>
<feature type="repeat" description="RCC1" evidence="1">
    <location>
        <begin position="232"/>
        <end position="285"/>
    </location>
</feature>
<dbReference type="Gene3D" id="2.130.10.30">
    <property type="entry name" value="Regulator of chromosome condensation 1/beta-lactamase-inhibitor protein II"/>
    <property type="match status" value="2"/>
</dbReference>
<feature type="region of interest" description="Disordered" evidence="2">
    <location>
        <begin position="92"/>
        <end position="133"/>
    </location>
</feature>
<gene>
    <name evidence="3" type="ORF">Tco025E_05203</name>
</gene>
<dbReference type="AlphaFoldDB" id="A0A422PFM6"/>
<dbReference type="InterPro" id="IPR000408">
    <property type="entry name" value="Reg_chr_condens"/>
</dbReference>
<dbReference type="GO" id="GO:0005085">
    <property type="term" value="F:guanyl-nucleotide exchange factor activity"/>
    <property type="evidence" value="ECO:0007669"/>
    <property type="project" value="TreeGrafter"/>
</dbReference>
<comment type="caution">
    <text evidence="3">The sequence shown here is derived from an EMBL/GenBank/DDBJ whole genome shotgun (WGS) entry which is preliminary data.</text>
</comment>
<dbReference type="RefSeq" id="XP_029227837.1">
    <property type="nucleotide sequence ID" value="XM_029372104.1"/>
</dbReference>
<reference evidence="3 4" key="1">
    <citation type="journal article" date="2018" name="BMC Genomics">
        <title>Genomic comparison of Trypanosoma conorhini and Trypanosoma rangeli to Trypanosoma cruzi strains of high and low virulence.</title>
        <authorList>
            <person name="Bradwell K.R."/>
            <person name="Koparde V.N."/>
            <person name="Matveyev A.V."/>
            <person name="Serrano M.G."/>
            <person name="Alves J.M."/>
            <person name="Parikh H."/>
            <person name="Huang B."/>
            <person name="Lee V."/>
            <person name="Espinosa-Alvarez O."/>
            <person name="Ortiz P.A."/>
            <person name="Costa-Martins A.G."/>
            <person name="Teixeira M.M."/>
            <person name="Buck G.A."/>
        </authorList>
    </citation>
    <scope>NUCLEOTIDE SEQUENCE [LARGE SCALE GENOMIC DNA]</scope>
    <source>
        <strain evidence="3 4">025E</strain>
    </source>
</reference>